<sequence length="686" mass="71969">MALFSRDCVSCTSTPTCNCAANQDCILTARTCSSCPTIQCIDKAKSGDSSSGGVSAGVIAGPVVAVIVLALASFALWWWFRKRKLRDLAKVADLEKRRTLMLDSTRATSPQPPRSGDPTETSSERFPRDVRSSFDEESSPGRTTALKPHQTVRSRPLTGISEGDENRLSNQQGFVGQDGALAIPRMANNNPFDDRQSIATDQISFASSTNMIPIAFVPSQPTPVKGTGASAARAGSANAQTALEAAREKALKTGRLKVGIAAPPSRPARSPDLDLRLNPQNKGRSDTNIMETLASADGNGNDNAYRLSVNTTKSVAPSFFSGTSEFAATGMDAPMIMTSKQVQLGIRQAAEVVHISPNTGTGPGFSPSAQYLTVNGAGGYEDDVPSPTPRASGPFLAGQQASGTSSSHPDADDPFSDAHDLANGRAAPRLQSQRSTATFGGGARDHHLSHQSSAFASDDGRSAVSTVAGGGDLRFSMGSLAGSNIRDSVSTQGTGALRDAVVGEARKINLGGAIGARPPTAWQMRGPMNLMSEREEEDHSVPLARPRPGFAEGQEQSTGARESMMSGRSDDSFLNAIIPPKSAPAQGESPSKIPYSTSNLAQKLPTSMSTETFSSGAMFGGASPGKRYPPPPQVQSPSRSVGQNPLASESRHTLGLSGFEFQIGDDEERDAAFEELPPIPTQVSRS</sequence>
<name>A0ACC2WNT6_9TREE</name>
<protein>
    <submittedName>
        <fullName evidence="1">Uncharacterized protein</fullName>
    </submittedName>
</protein>
<reference evidence="1" key="1">
    <citation type="submission" date="2023-04" db="EMBL/GenBank/DDBJ databases">
        <title>Draft Genome sequencing of Naganishia species isolated from polar environments using Oxford Nanopore Technology.</title>
        <authorList>
            <person name="Leo P."/>
            <person name="Venkateswaran K."/>
        </authorList>
    </citation>
    <scope>NUCLEOTIDE SEQUENCE</scope>
    <source>
        <strain evidence="1">MNA-CCFEE 5262</strain>
    </source>
</reference>
<evidence type="ECO:0000313" key="2">
    <source>
        <dbReference type="Proteomes" id="UP001230649"/>
    </source>
</evidence>
<proteinExistence type="predicted"/>
<evidence type="ECO:0000313" key="1">
    <source>
        <dbReference type="EMBL" id="KAJ9112830.1"/>
    </source>
</evidence>
<gene>
    <name evidence="1" type="ORF">QFC20_002158</name>
</gene>
<dbReference type="Proteomes" id="UP001230649">
    <property type="component" value="Unassembled WGS sequence"/>
</dbReference>
<dbReference type="EMBL" id="JASBWS010000014">
    <property type="protein sequence ID" value="KAJ9112830.1"/>
    <property type="molecule type" value="Genomic_DNA"/>
</dbReference>
<organism evidence="1 2">
    <name type="scientific">Naganishia adeliensis</name>
    <dbReference type="NCBI Taxonomy" id="92952"/>
    <lineage>
        <taxon>Eukaryota</taxon>
        <taxon>Fungi</taxon>
        <taxon>Dikarya</taxon>
        <taxon>Basidiomycota</taxon>
        <taxon>Agaricomycotina</taxon>
        <taxon>Tremellomycetes</taxon>
        <taxon>Filobasidiales</taxon>
        <taxon>Filobasidiaceae</taxon>
        <taxon>Naganishia</taxon>
    </lineage>
</organism>
<comment type="caution">
    <text evidence="1">The sequence shown here is derived from an EMBL/GenBank/DDBJ whole genome shotgun (WGS) entry which is preliminary data.</text>
</comment>
<keyword evidence="2" id="KW-1185">Reference proteome</keyword>
<accession>A0ACC2WNT6</accession>